<proteinExistence type="predicted"/>
<keyword evidence="3" id="KW-0808">Transferase</keyword>
<evidence type="ECO:0000256" key="1">
    <source>
        <dbReference type="PROSITE-ProRule" id="PRU00703"/>
    </source>
</evidence>
<dbReference type="PROSITE" id="PS51371">
    <property type="entry name" value="CBS"/>
    <property type="match status" value="2"/>
</dbReference>
<dbReference type="InterPro" id="IPR029044">
    <property type="entry name" value="Nucleotide-diphossugar_trans"/>
</dbReference>
<comment type="caution">
    <text evidence="3">The sequence shown here is derived from an EMBL/GenBank/DDBJ whole genome shotgun (WGS) entry which is preliminary data.</text>
</comment>
<evidence type="ECO:0000313" key="3">
    <source>
        <dbReference type="EMBL" id="EGF29403.1"/>
    </source>
</evidence>
<dbReference type="InterPro" id="IPR000644">
    <property type="entry name" value="CBS_dom"/>
</dbReference>
<evidence type="ECO:0000259" key="2">
    <source>
        <dbReference type="PROSITE" id="PS51371"/>
    </source>
</evidence>
<dbReference type="Pfam" id="PF00571">
    <property type="entry name" value="CBS"/>
    <property type="match status" value="2"/>
</dbReference>
<reference evidence="3 4" key="1">
    <citation type="journal article" date="2013" name="Mar. Genomics">
        <title>Expression of sulfatases in Rhodopirellula baltica and the diversity of sulfatases in the genus Rhodopirellula.</title>
        <authorList>
            <person name="Wegner C.E."/>
            <person name="Richter-Heitmann T."/>
            <person name="Klindworth A."/>
            <person name="Klockow C."/>
            <person name="Richter M."/>
            <person name="Achstetter T."/>
            <person name="Glockner F.O."/>
            <person name="Harder J."/>
        </authorList>
    </citation>
    <scope>NUCLEOTIDE SEQUENCE [LARGE SCALE GENOMIC DNA]</scope>
    <source>
        <strain evidence="3 4">WH47</strain>
    </source>
</reference>
<dbReference type="SMART" id="SM00116">
    <property type="entry name" value="CBS"/>
    <property type="match status" value="2"/>
</dbReference>
<dbReference type="GO" id="GO:0016740">
    <property type="term" value="F:transferase activity"/>
    <property type="evidence" value="ECO:0007669"/>
    <property type="project" value="UniProtKB-KW"/>
</dbReference>
<accession>F2ALQ7</accession>
<evidence type="ECO:0000313" key="4">
    <source>
        <dbReference type="Proteomes" id="UP000006222"/>
    </source>
</evidence>
<dbReference type="InterPro" id="IPR050486">
    <property type="entry name" value="Mannose-1P_guanyltransferase"/>
</dbReference>
<name>F2ALQ7_RHOBT</name>
<dbReference type="Gene3D" id="3.10.580.10">
    <property type="entry name" value="CBS-domain"/>
    <property type="match status" value="1"/>
</dbReference>
<feature type="domain" description="CBS" evidence="2">
    <location>
        <begin position="76"/>
        <end position="133"/>
    </location>
</feature>
<dbReference type="InterPro" id="IPR005835">
    <property type="entry name" value="NTP_transferase_dom"/>
</dbReference>
<dbReference type="AlphaFoldDB" id="F2ALQ7"/>
<dbReference type="Proteomes" id="UP000006222">
    <property type="component" value="Unassembled WGS sequence"/>
</dbReference>
<dbReference type="Gene3D" id="3.90.550.10">
    <property type="entry name" value="Spore Coat Polysaccharide Biosynthesis Protein SpsA, Chain A"/>
    <property type="match status" value="1"/>
</dbReference>
<protein>
    <submittedName>
        <fullName evidence="3">Sugar-phosphate nucleotide transferase</fullName>
    </submittedName>
</protein>
<dbReference type="PANTHER" id="PTHR22572">
    <property type="entry name" value="SUGAR-1-PHOSPHATE GUANYL TRANSFERASE"/>
    <property type="match status" value="1"/>
</dbReference>
<dbReference type="InterPro" id="IPR046342">
    <property type="entry name" value="CBS_dom_sf"/>
</dbReference>
<gene>
    <name evidence="3" type="ORF">RBWH47_02767</name>
</gene>
<dbReference type="Pfam" id="PF00483">
    <property type="entry name" value="NTP_transferase"/>
    <property type="match status" value="1"/>
</dbReference>
<keyword evidence="1" id="KW-0129">CBS domain</keyword>
<dbReference type="SUPFAM" id="SSF53448">
    <property type="entry name" value="Nucleotide-diphospho-sugar transferases"/>
    <property type="match status" value="1"/>
</dbReference>
<dbReference type="EMBL" id="AFAR01000032">
    <property type="protein sequence ID" value="EGF29403.1"/>
    <property type="molecule type" value="Genomic_DNA"/>
</dbReference>
<dbReference type="SUPFAM" id="SSF54631">
    <property type="entry name" value="CBS-domain pair"/>
    <property type="match status" value="1"/>
</dbReference>
<organism evidence="3 4">
    <name type="scientific">Rhodopirellula baltica WH47</name>
    <dbReference type="NCBI Taxonomy" id="991778"/>
    <lineage>
        <taxon>Bacteria</taxon>
        <taxon>Pseudomonadati</taxon>
        <taxon>Planctomycetota</taxon>
        <taxon>Planctomycetia</taxon>
        <taxon>Pirellulales</taxon>
        <taxon>Pirellulaceae</taxon>
        <taxon>Rhodopirellula</taxon>
    </lineage>
</organism>
<sequence length="353" mass="37864">MKTKETTIDTSTDLTGVCVTASSSILEAMKVIDSGAAQIAIVVDNESRVTGVITDGDLRRGILRGAGLHDSVESLVRTKFRSVPEGTTRSEALDLIQAFGVSQLPVIDQSGRLCGLHSLNRIIQPQQLPNVAMILAGGKGTRLGTLTKSLPKPMLRVAGRPIIERILLHLIGNGIRRIFISVNYLAETIEDHFGDGSDFGCRISYLREDEPLGTGGSLALLPNDEITAPIIVMNGDLVTDFSVPGLLRTHSKAGNQITVGVRNYHHSIPFGCMKLEGDRVIDLIEKPTHTETINAGIYVLSPSVIASVPLAFCPMTDVLATAINDGNRVGVFEVDEWIDVGLPSQLAEARGQN</sequence>
<dbReference type="RefSeq" id="WP_007324574.1">
    <property type="nucleotide sequence ID" value="NZ_AFAR01000032.1"/>
</dbReference>
<dbReference type="PATRIC" id="fig|991778.3.peg.629"/>
<dbReference type="CDD" id="cd06426">
    <property type="entry name" value="NTP_transferase_like_2"/>
    <property type="match status" value="1"/>
</dbReference>
<feature type="domain" description="CBS" evidence="2">
    <location>
        <begin position="10"/>
        <end position="71"/>
    </location>
</feature>